<dbReference type="RefSeq" id="WP_322808636.1">
    <property type="nucleotide sequence ID" value="NZ_JAVBVO010000003.1"/>
</dbReference>
<dbReference type="AlphaFoldDB" id="A0AAW9JTW4"/>
<dbReference type="Proteomes" id="UP001290462">
    <property type="component" value="Unassembled WGS sequence"/>
</dbReference>
<organism evidence="1 2">
    <name type="scientific">Carnobacterium maltaromaticum</name>
    <name type="common">Carnobacterium piscicola</name>
    <dbReference type="NCBI Taxonomy" id="2751"/>
    <lineage>
        <taxon>Bacteria</taxon>
        <taxon>Bacillati</taxon>
        <taxon>Bacillota</taxon>
        <taxon>Bacilli</taxon>
        <taxon>Lactobacillales</taxon>
        <taxon>Carnobacteriaceae</taxon>
        <taxon>Carnobacterium</taxon>
    </lineage>
</organism>
<protein>
    <submittedName>
        <fullName evidence="1">Uncharacterized protein</fullName>
    </submittedName>
</protein>
<sequence>MLVQNKGKYIRHFGSIMIIPGGNELNKEQEKEFSKEMKQPLNAVLLDKEIFVVGGLNTPSFIDLNKEEALELISDTFDLALLSKFAEDEKGKGNKARTSLISAIENQIESIKNPPEDSVVKTED</sequence>
<dbReference type="EMBL" id="JAVBVO010000003">
    <property type="protein sequence ID" value="MDZ5758059.1"/>
    <property type="molecule type" value="Genomic_DNA"/>
</dbReference>
<name>A0AAW9JTW4_CARML</name>
<accession>A0AAW9JTW4</accession>
<evidence type="ECO:0000313" key="1">
    <source>
        <dbReference type="EMBL" id="MDZ5758059.1"/>
    </source>
</evidence>
<proteinExistence type="predicted"/>
<reference evidence="1" key="1">
    <citation type="submission" date="2023-08" db="EMBL/GenBank/DDBJ databases">
        <title>Genomic characterization of piscicolin 126 produced by Carnobacterium maltaromaticum CM22 strain isolated from salmon (Salmo salar).</title>
        <authorList>
            <person name="Gonzalez-Gragera E."/>
            <person name="Garcia-Lopez J.D."/>
            <person name="Teso-Perez C."/>
            <person name="Gimenez-Hernandez I."/>
            <person name="Peralta-Sanchez J.M."/>
            <person name="Valdivia E."/>
            <person name="Montalban-Lopez M."/>
            <person name="Martin-Platero A.M."/>
            <person name="Banos A."/>
            <person name="Martinez-Bueno M."/>
        </authorList>
    </citation>
    <scope>NUCLEOTIDE SEQUENCE</scope>
    <source>
        <strain evidence="1">CM22</strain>
    </source>
</reference>
<evidence type="ECO:0000313" key="2">
    <source>
        <dbReference type="Proteomes" id="UP001290462"/>
    </source>
</evidence>
<comment type="caution">
    <text evidence="1">The sequence shown here is derived from an EMBL/GenBank/DDBJ whole genome shotgun (WGS) entry which is preliminary data.</text>
</comment>
<gene>
    <name evidence="1" type="ORF">RAK27_05250</name>
</gene>